<feature type="transmembrane region" description="Helical" evidence="10">
    <location>
        <begin position="110"/>
        <end position="142"/>
    </location>
</feature>
<feature type="transmembrane region" description="Helical" evidence="10">
    <location>
        <begin position="42"/>
        <end position="60"/>
    </location>
</feature>
<keyword evidence="13" id="KW-1185">Reference proteome</keyword>
<feature type="transmembrane region" description="Helical" evidence="10">
    <location>
        <begin position="399"/>
        <end position="421"/>
    </location>
</feature>
<evidence type="ECO:0000256" key="6">
    <source>
        <dbReference type="ARBA" id="ARBA00022692"/>
    </source>
</evidence>
<evidence type="ECO:0000256" key="8">
    <source>
        <dbReference type="ARBA" id="ARBA00022989"/>
    </source>
</evidence>
<feature type="transmembrane region" description="Helical" evidence="10">
    <location>
        <begin position="189"/>
        <end position="214"/>
    </location>
</feature>
<keyword evidence="6 10" id="KW-0812">Transmembrane</keyword>
<dbReference type="PANTHER" id="PTHR43302:SF5">
    <property type="entry name" value="TRANSPORTER ARSB-RELATED"/>
    <property type="match status" value="1"/>
</dbReference>
<reference evidence="12 13" key="1">
    <citation type="submission" date="2019-12" db="EMBL/GenBank/DDBJ databases">
        <title>Corynebacterium sp. nov., isolated from feces of the Anser Albifrons in China.</title>
        <authorList>
            <person name="Liu Q."/>
        </authorList>
    </citation>
    <scope>NUCLEOTIDE SEQUENCE [LARGE SCALE GENOMIC DNA]</scope>
    <source>
        <strain evidence="12 13">4H37-19</strain>
    </source>
</reference>
<dbReference type="KEGG" id="cpoy:GP475_03125"/>
<evidence type="ECO:0000256" key="3">
    <source>
        <dbReference type="ARBA" id="ARBA00009843"/>
    </source>
</evidence>
<feature type="transmembrane region" description="Helical" evidence="10">
    <location>
        <begin position="328"/>
        <end position="350"/>
    </location>
</feature>
<keyword evidence="8 10" id="KW-1133">Transmembrane helix</keyword>
<feature type="transmembrane region" description="Helical" evidence="10">
    <location>
        <begin position="362"/>
        <end position="387"/>
    </location>
</feature>
<evidence type="ECO:0000313" key="13">
    <source>
        <dbReference type="Proteomes" id="UP000516320"/>
    </source>
</evidence>
<evidence type="ECO:0000256" key="2">
    <source>
        <dbReference type="ARBA" id="ARBA00006433"/>
    </source>
</evidence>
<feature type="transmembrane region" description="Helical" evidence="10">
    <location>
        <begin position="235"/>
        <end position="255"/>
    </location>
</feature>
<keyword evidence="5" id="KW-1003">Cell membrane</keyword>
<dbReference type="InterPro" id="IPR000802">
    <property type="entry name" value="Arsenical_pump_ArsB"/>
</dbReference>
<dbReference type="PRINTS" id="PR00758">
    <property type="entry name" value="ARSENICPUMP"/>
</dbReference>
<evidence type="ECO:0000313" key="12">
    <source>
        <dbReference type="EMBL" id="QNQ89752.1"/>
    </source>
</evidence>
<comment type="similarity">
    <text evidence="3">Belongs to the CitM (TC 2.A.11) transporter family.</text>
</comment>
<evidence type="ECO:0000256" key="4">
    <source>
        <dbReference type="ARBA" id="ARBA00022448"/>
    </source>
</evidence>
<gene>
    <name evidence="12" type="ORF">GP475_03125</name>
</gene>
<accession>A0A7H0SMH7</accession>
<dbReference type="PANTHER" id="PTHR43302">
    <property type="entry name" value="TRANSPORTER ARSB-RELATED"/>
    <property type="match status" value="1"/>
</dbReference>
<dbReference type="InterPro" id="IPR004680">
    <property type="entry name" value="Cit_transptr-like_dom"/>
</dbReference>
<dbReference type="EMBL" id="CP046884">
    <property type="protein sequence ID" value="QNQ89752.1"/>
    <property type="molecule type" value="Genomic_DNA"/>
</dbReference>
<evidence type="ECO:0000256" key="5">
    <source>
        <dbReference type="ARBA" id="ARBA00022475"/>
    </source>
</evidence>
<feature type="transmembrane region" description="Helical" evidence="10">
    <location>
        <begin position="288"/>
        <end position="308"/>
    </location>
</feature>
<organism evidence="12 13">
    <name type="scientific">Corynebacterium poyangense</name>
    <dbReference type="NCBI Taxonomy" id="2684405"/>
    <lineage>
        <taxon>Bacteria</taxon>
        <taxon>Bacillati</taxon>
        <taxon>Actinomycetota</taxon>
        <taxon>Actinomycetes</taxon>
        <taxon>Mycobacteriales</taxon>
        <taxon>Corynebacteriaceae</taxon>
        <taxon>Corynebacterium</taxon>
    </lineage>
</organism>
<dbReference type="GO" id="GO:0015105">
    <property type="term" value="F:arsenite transmembrane transporter activity"/>
    <property type="evidence" value="ECO:0007669"/>
    <property type="project" value="InterPro"/>
</dbReference>
<sequence length="422" mass="44975">MAPGFCPPSCPSQHRGRFRPGVHRTPQRYRPAGEGRYPTVKLPLSLGASAALALIWLGFLDSTAATSFLTRVLAVLSFASFMTIIVNISSDAGTFEALLSRVQPRRPASTWLVIVLLSLFSTVFFSLDTTAVLITPVAILLARNTRIPVLPAALSVIWLANLGSMLLPISNLTNLLAVQTGLISSTSEFLAYSWAPASYLAFIAAGTPLLLAGITTSSHHATARYEDSSHRVPRFPLTPEVLAHTTVIVVLLPFLLTPIPVWLSAGIAAAASCLIARVCRPHSVNFHIVPWGSMAFIFALTSWAALIHKLGLLDLLLHPLQSFDGHSQLWGLGIAGALAANLINNIPAYLALEPAANSPSALFALLLGVNAGPVISPWASLATLLWADQMKRRGETVNWLAFAALGLVLSILALGGSLWLLS</sequence>
<name>A0A7H0SMH7_9CORY</name>
<keyword evidence="7" id="KW-0059">Arsenical resistance</keyword>
<evidence type="ECO:0000256" key="7">
    <source>
        <dbReference type="ARBA" id="ARBA00022849"/>
    </source>
</evidence>
<dbReference type="Proteomes" id="UP000516320">
    <property type="component" value="Chromosome"/>
</dbReference>
<comment type="subcellular location">
    <subcellularLocation>
        <location evidence="1">Cell membrane</location>
        <topology evidence="1">Multi-pass membrane protein</topology>
    </subcellularLocation>
</comment>
<proteinExistence type="inferred from homology"/>
<dbReference type="GO" id="GO:0046685">
    <property type="term" value="P:response to arsenic-containing substance"/>
    <property type="evidence" value="ECO:0007669"/>
    <property type="project" value="UniProtKB-KW"/>
</dbReference>
<comment type="similarity">
    <text evidence="2">Belongs to the ArsB family.</text>
</comment>
<keyword evidence="4" id="KW-0813">Transport</keyword>
<evidence type="ECO:0000256" key="1">
    <source>
        <dbReference type="ARBA" id="ARBA00004651"/>
    </source>
</evidence>
<feature type="transmembrane region" description="Helical" evidence="10">
    <location>
        <begin position="72"/>
        <end position="90"/>
    </location>
</feature>
<dbReference type="Pfam" id="PF03600">
    <property type="entry name" value="CitMHS"/>
    <property type="match status" value="1"/>
</dbReference>
<dbReference type="GO" id="GO:0005886">
    <property type="term" value="C:plasma membrane"/>
    <property type="evidence" value="ECO:0007669"/>
    <property type="project" value="UniProtKB-SubCell"/>
</dbReference>
<feature type="transmembrane region" description="Helical" evidence="10">
    <location>
        <begin position="149"/>
        <end position="169"/>
    </location>
</feature>
<feature type="domain" description="Citrate transporter-like" evidence="11">
    <location>
        <begin position="51"/>
        <end position="356"/>
    </location>
</feature>
<feature type="transmembrane region" description="Helical" evidence="10">
    <location>
        <begin position="261"/>
        <end position="279"/>
    </location>
</feature>
<evidence type="ECO:0000256" key="9">
    <source>
        <dbReference type="ARBA" id="ARBA00023136"/>
    </source>
</evidence>
<dbReference type="AlphaFoldDB" id="A0A7H0SMH7"/>
<evidence type="ECO:0000259" key="11">
    <source>
        <dbReference type="Pfam" id="PF03600"/>
    </source>
</evidence>
<keyword evidence="9 10" id="KW-0472">Membrane</keyword>
<evidence type="ECO:0000256" key="10">
    <source>
        <dbReference type="SAM" id="Phobius"/>
    </source>
</evidence>
<protein>
    <submittedName>
        <fullName evidence="12">Arsenic transporter</fullName>
    </submittedName>
</protein>